<dbReference type="GO" id="GO:0003677">
    <property type="term" value="F:DNA binding"/>
    <property type="evidence" value="ECO:0000318"/>
    <property type="project" value="GO_Central"/>
</dbReference>
<keyword evidence="20" id="KW-1185">Reference proteome</keyword>
<dbReference type="AlphaFoldDB" id="A7E871"/>
<keyword evidence="4 14" id="KW-0349">Heme</keyword>
<evidence type="ECO:0000313" key="19">
    <source>
        <dbReference type="EMBL" id="EDN96573.1"/>
    </source>
</evidence>
<evidence type="ECO:0000256" key="11">
    <source>
        <dbReference type="ARBA" id="ARBA00023033"/>
    </source>
</evidence>
<dbReference type="HOGENOM" id="CLU_292245_0_0_1"/>
<keyword evidence="6 14" id="KW-0479">Metal-binding</keyword>
<keyword evidence="15" id="KW-0862">Zinc</keyword>
<keyword evidence="15" id="KW-0863">Zinc-finger</keyword>
<feature type="binding site" description="axial binding residue" evidence="14">
    <location>
        <position position="430"/>
    </location>
    <ligand>
        <name>heme</name>
        <dbReference type="ChEBI" id="CHEBI:30413"/>
    </ligand>
    <ligandPart>
        <name>Fe</name>
        <dbReference type="ChEBI" id="CHEBI:18248"/>
    </ligandPart>
</feature>
<evidence type="ECO:0000259" key="17">
    <source>
        <dbReference type="PROSITE" id="PS50158"/>
    </source>
</evidence>
<dbReference type="SUPFAM" id="SSF48264">
    <property type="entry name" value="Cytochrome P450"/>
    <property type="match status" value="1"/>
</dbReference>
<dbReference type="CDD" id="cd11061">
    <property type="entry name" value="CYP67-like"/>
    <property type="match status" value="1"/>
</dbReference>
<evidence type="ECO:0000256" key="12">
    <source>
        <dbReference type="ARBA" id="ARBA00023125"/>
    </source>
</evidence>
<dbReference type="InterPro" id="IPR036396">
    <property type="entry name" value="Cyt_P450_sf"/>
</dbReference>
<evidence type="ECO:0000256" key="7">
    <source>
        <dbReference type="ARBA" id="ARBA00022989"/>
    </source>
</evidence>
<dbReference type="Pfam" id="PF03221">
    <property type="entry name" value="HTH_Tnp_Tc5"/>
    <property type="match status" value="1"/>
</dbReference>
<evidence type="ECO:0000256" key="9">
    <source>
        <dbReference type="ARBA" id="ARBA00023004"/>
    </source>
</evidence>
<evidence type="ECO:0000256" key="10">
    <source>
        <dbReference type="ARBA" id="ARBA00023026"/>
    </source>
</evidence>
<dbReference type="EMBL" id="CH476622">
    <property type="protein sequence ID" value="EDN96573.1"/>
    <property type="molecule type" value="Genomic_DNA"/>
</dbReference>
<dbReference type="PROSITE" id="PS00086">
    <property type="entry name" value="CYTOCHROME_P450"/>
    <property type="match status" value="1"/>
</dbReference>
<dbReference type="PANTHER" id="PTHR24305">
    <property type="entry name" value="CYTOCHROME P450"/>
    <property type="match status" value="1"/>
</dbReference>
<comment type="subcellular location">
    <subcellularLocation>
        <location evidence="2">Membrane</location>
    </subcellularLocation>
</comment>
<comment type="cofactor">
    <cofactor evidence="1 14">
        <name>heme</name>
        <dbReference type="ChEBI" id="CHEBI:30413"/>
    </cofactor>
</comment>
<keyword evidence="5" id="KW-0812">Transmembrane</keyword>
<dbReference type="Proteomes" id="UP000001312">
    <property type="component" value="Unassembled WGS sequence"/>
</dbReference>
<keyword evidence="9 14" id="KW-0408">Iron</keyword>
<sequence>MAVQVSYDFKESIALTSLTIYRLTFHPLAKYPGPFLAKITDWYSVYHAWKGDRHLEFYRCHEKYALKTIYGHKSNVKKSQFYTVFPPTKDTFNTHSSIDKASHARKRRVLSHAFSDNAIKTMEKYILANVRTFCTNLGQPKASTEKSSGGWSVAQNMSDWCNYLTFDVMGDLCFGKAFEMLENSSNRHVIDLIGNAAHTHLITGTYPIIKTIGLSKILFRKIYAQRMKYMAYSRAQATERTKIGLDTDRKDFFYYLLNARDSETGQGFTTPELWGESNLLIIAGSDTTSAALSAAFFYLVHNPDKLDILTKEILSTFSDLEEIHSSPTLNGCTYLRAVIDESMRLSPPVGGILPREVLPGGIDIDGLHIPAGYVVGTPHYAIHHNPTYYPSPFIFLPERWIPSSAPGITADSVALAQSAFCPFSIGPRGCIGKGVAYVELMTSLARVVFMYEIRMAKGYTVGEGNENLEVGRRRRDEFQLRDSFTSMKDGPYVEFRARAMAFYGDIVVFEYELLFGFVTRRNIRITVPRSTLFDRIQGRSNIAESRPKSHNLTELEEEVLIQYIIDMDDRGFAPKLNSVEDMANYMLETRGAKKVGKLWAHRFVKRYSELKTRFNRVYDFQRALCEDPELIEEWFRLVSNMRAKYGIQDCDFYNFDETGFMMGIICPGMVVTSAERSGRSKAIQPGNREWATAIICGNGEGETIPPFLVVQGQYHLSNWYTESDFPADWAIKPTSNGWTNNETGLEWLKHFDKHTSQRRKGKYRMLVLDGHESHESIPFQSYCKSNDIICIKLPSHSSHLTQPLDIGCFSVLKRSYSCQIEGFIKAHINHISKVEFFIAFKAAYQQSITIQNIKAGFRGAGLIPFDPQSILSKLDVRIRTSTPPSTSLELTNFWISQTPHNPTEALLQSTLVKARIARHQSSSPTPIFETVQALAKGTERLAHEVTLLSAENRMLRRANEALSKRRRAKKIQLRNGGVLTGQEAEDILSQQEVDNQIQRDERQNGGNSNRESSTSRCCSKCGKTGHNSRTCQNNAIDASLLDS</sequence>
<evidence type="ECO:0000256" key="4">
    <source>
        <dbReference type="ARBA" id="ARBA00022617"/>
    </source>
</evidence>
<name>A7E871_SCLS1</name>
<keyword evidence="12" id="KW-0238">DNA-binding</keyword>
<dbReference type="Pfam" id="PF03184">
    <property type="entry name" value="DDE_1"/>
    <property type="match status" value="1"/>
</dbReference>
<keyword evidence="13" id="KW-0472">Membrane</keyword>
<gene>
    <name evidence="19" type="ORF">SS1G_01499</name>
</gene>
<feature type="compositionally biased region" description="Polar residues" evidence="16">
    <location>
        <begin position="1004"/>
        <end position="1016"/>
    </location>
</feature>
<dbReference type="GO" id="GO:0016705">
    <property type="term" value="F:oxidoreductase activity, acting on paired donors, with incorporation or reduction of molecular oxygen"/>
    <property type="evidence" value="ECO:0007669"/>
    <property type="project" value="InterPro"/>
</dbReference>
<dbReference type="PANTHER" id="PTHR24305:SF237">
    <property type="entry name" value="CYTOCHROME P450 MONOOXYGENASE ATNE-RELATED"/>
    <property type="match status" value="1"/>
</dbReference>
<dbReference type="InterPro" id="IPR002401">
    <property type="entry name" value="Cyt_P450_E_grp-I"/>
</dbReference>
<dbReference type="PRINTS" id="PR00463">
    <property type="entry name" value="EP450I"/>
</dbReference>
<feature type="region of interest" description="Disordered" evidence="16">
    <location>
        <begin position="992"/>
        <end position="1016"/>
    </location>
</feature>
<dbReference type="FunFam" id="1.10.630.10:FF:000063">
    <property type="entry name" value="Cytochrome P450 monooxygenase"/>
    <property type="match status" value="1"/>
</dbReference>
<accession>A7E871</accession>
<dbReference type="KEGG" id="ssl:SS1G_01499"/>
<dbReference type="RefSeq" id="XP_001597305.1">
    <property type="nucleotide sequence ID" value="XM_001597255.1"/>
</dbReference>
<evidence type="ECO:0008006" key="21">
    <source>
        <dbReference type="Google" id="ProtNLM"/>
    </source>
</evidence>
<dbReference type="PROSITE" id="PS50158">
    <property type="entry name" value="ZF_CCHC"/>
    <property type="match status" value="1"/>
</dbReference>
<keyword evidence="11" id="KW-0503">Monooxygenase</keyword>
<evidence type="ECO:0000256" key="13">
    <source>
        <dbReference type="ARBA" id="ARBA00023136"/>
    </source>
</evidence>
<evidence type="ECO:0000256" key="15">
    <source>
        <dbReference type="PROSITE-ProRule" id="PRU00047"/>
    </source>
</evidence>
<dbReference type="GeneID" id="5493962"/>
<dbReference type="GO" id="GO:0008270">
    <property type="term" value="F:zinc ion binding"/>
    <property type="evidence" value="ECO:0007669"/>
    <property type="project" value="UniProtKB-KW"/>
</dbReference>
<dbReference type="GO" id="GO:0005506">
    <property type="term" value="F:iron ion binding"/>
    <property type="evidence" value="ECO:0007669"/>
    <property type="project" value="InterPro"/>
</dbReference>
<dbReference type="InterPro" id="IPR001878">
    <property type="entry name" value="Znf_CCHC"/>
</dbReference>
<dbReference type="GO" id="GO:0004497">
    <property type="term" value="F:monooxygenase activity"/>
    <property type="evidence" value="ECO:0007669"/>
    <property type="project" value="UniProtKB-KW"/>
</dbReference>
<evidence type="ECO:0000256" key="3">
    <source>
        <dbReference type="ARBA" id="ARBA00010617"/>
    </source>
</evidence>
<evidence type="ECO:0000256" key="5">
    <source>
        <dbReference type="ARBA" id="ARBA00022692"/>
    </source>
</evidence>
<dbReference type="InterPro" id="IPR017972">
    <property type="entry name" value="Cyt_P450_CS"/>
</dbReference>
<organism evidence="19 20">
    <name type="scientific">Sclerotinia sclerotiorum (strain ATCC 18683 / 1980 / Ss-1)</name>
    <name type="common">White mold</name>
    <name type="synonym">Whetzelinia sclerotiorum</name>
    <dbReference type="NCBI Taxonomy" id="665079"/>
    <lineage>
        <taxon>Eukaryota</taxon>
        <taxon>Fungi</taxon>
        <taxon>Dikarya</taxon>
        <taxon>Ascomycota</taxon>
        <taxon>Pezizomycotina</taxon>
        <taxon>Leotiomycetes</taxon>
        <taxon>Helotiales</taxon>
        <taxon>Sclerotiniaceae</taxon>
        <taxon>Sclerotinia</taxon>
    </lineage>
</organism>
<comment type="similarity">
    <text evidence="3">Belongs to the cytochrome P450 family.</text>
</comment>
<dbReference type="Gene3D" id="1.10.630.10">
    <property type="entry name" value="Cytochrome P450"/>
    <property type="match status" value="1"/>
</dbReference>
<evidence type="ECO:0000256" key="2">
    <source>
        <dbReference type="ARBA" id="ARBA00004370"/>
    </source>
</evidence>
<keyword evidence="10" id="KW-0843">Virulence</keyword>
<evidence type="ECO:0000259" key="18">
    <source>
        <dbReference type="PROSITE" id="PS51253"/>
    </source>
</evidence>
<dbReference type="GO" id="GO:0016020">
    <property type="term" value="C:membrane"/>
    <property type="evidence" value="ECO:0007669"/>
    <property type="project" value="UniProtKB-SubCell"/>
</dbReference>
<dbReference type="InParanoid" id="A7E871"/>
<dbReference type="Pfam" id="PF00067">
    <property type="entry name" value="p450"/>
    <property type="match status" value="1"/>
</dbReference>
<dbReference type="InterPro" id="IPR001128">
    <property type="entry name" value="Cyt_P450"/>
</dbReference>
<dbReference type="InterPro" id="IPR006600">
    <property type="entry name" value="HTH_CenpB_DNA-bd_dom"/>
</dbReference>
<evidence type="ECO:0000256" key="16">
    <source>
        <dbReference type="SAM" id="MobiDB-lite"/>
    </source>
</evidence>
<keyword evidence="7" id="KW-1133">Transmembrane helix</keyword>
<dbReference type="GO" id="GO:1902181">
    <property type="term" value="P:verruculogen biosynthetic process"/>
    <property type="evidence" value="ECO:0007669"/>
    <property type="project" value="UniProtKB-ARBA"/>
</dbReference>
<dbReference type="GO" id="GO:0020037">
    <property type="term" value="F:heme binding"/>
    <property type="evidence" value="ECO:0007669"/>
    <property type="project" value="InterPro"/>
</dbReference>
<evidence type="ECO:0000313" key="20">
    <source>
        <dbReference type="Proteomes" id="UP000001312"/>
    </source>
</evidence>
<evidence type="ECO:0000256" key="14">
    <source>
        <dbReference type="PIRSR" id="PIRSR602401-1"/>
    </source>
</evidence>
<dbReference type="eggNOG" id="KOG0158">
    <property type="taxonomic scope" value="Eukaryota"/>
</dbReference>
<reference evidence="20" key="1">
    <citation type="journal article" date="2011" name="PLoS Genet.">
        <title>Genomic analysis of the necrotrophic fungal pathogens Sclerotinia sclerotiorum and Botrytis cinerea.</title>
        <authorList>
            <person name="Amselem J."/>
            <person name="Cuomo C.A."/>
            <person name="van Kan J.A."/>
            <person name="Viaud M."/>
            <person name="Benito E.P."/>
            <person name="Couloux A."/>
            <person name="Coutinho P.M."/>
            <person name="de Vries R.P."/>
            <person name="Dyer P.S."/>
            <person name="Fillinger S."/>
            <person name="Fournier E."/>
            <person name="Gout L."/>
            <person name="Hahn M."/>
            <person name="Kohn L."/>
            <person name="Lapalu N."/>
            <person name="Plummer K.M."/>
            <person name="Pradier J.M."/>
            <person name="Quevillon E."/>
            <person name="Sharon A."/>
            <person name="Simon A."/>
            <person name="ten Have A."/>
            <person name="Tudzynski B."/>
            <person name="Tudzynski P."/>
            <person name="Wincker P."/>
            <person name="Andrew M."/>
            <person name="Anthouard V."/>
            <person name="Beever R.E."/>
            <person name="Beffa R."/>
            <person name="Benoit I."/>
            <person name="Bouzid O."/>
            <person name="Brault B."/>
            <person name="Chen Z."/>
            <person name="Choquer M."/>
            <person name="Collemare J."/>
            <person name="Cotton P."/>
            <person name="Danchin E.G."/>
            <person name="Da Silva C."/>
            <person name="Gautier A."/>
            <person name="Giraud C."/>
            <person name="Giraud T."/>
            <person name="Gonzalez C."/>
            <person name="Grossetete S."/>
            <person name="Guldener U."/>
            <person name="Henrissat B."/>
            <person name="Howlett B.J."/>
            <person name="Kodira C."/>
            <person name="Kretschmer M."/>
            <person name="Lappartient A."/>
            <person name="Leroch M."/>
            <person name="Levis C."/>
            <person name="Mauceli E."/>
            <person name="Neuveglise C."/>
            <person name="Oeser B."/>
            <person name="Pearson M."/>
            <person name="Poulain J."/>
            <person name="Poussereau N."/>
            <person name="Quesneville H."/>
            <person name="Rascle C."/>
            <person name="Schumacher J."/>
            <person name="Segurens B."/>
            <person name="Sexton A."/>
            <person name="Silva E."/>
            <person name="Sirven C."/>
            <person name="Soanes D.M."/>
            <person name="Talbot N.J."/>
            <person name="Templeton M."/>
            <person name="Yandava C."/>
            <person name="Yarden O."/>
            <person name="Zeng Q."/>
            <person name="Rollins J.A."/>
            <person name="Lebrun M.H."/>
            <person name="Dickman M."/>
        </authorList>
    </citation>
    <scope>NUCLEOTIDE SEQUENCE [LARGE SCALE GENOMIC DNA]</scope>
    <source>
        <strain evidence="20">ATCC 18683 / 1980 / Ss-1</strain>
    </source>
</reference>
<evidence type="ECO:0000256" key="1">
    <source>
        <dbReference type="ARBA" id="ARBA00001971"/>
    </source>
</evidence>
<dbReference type="InterPro" id="IPR004875">
    <property type="entry name" value="DDE_SF_endonuclease_dom"/>
</dbReference>
<feature type="domain" description="CCHC-type" evidence="17">
    <location>
        <begin position="1018"/>
        <end position="1033"/>
    </location>
</feature>
<keyword evidence="8" id="KW-0560">Oxidoreductase</keyword>
<feature type="domain" description="HTH CENPB-type" evidence="18">
    <location>
        <begin position="544"/>
        <end position="613"/>
    </location>
</feature>
<dbReference type="PRINTS" id="PR00385">
    <property type="entry name" value="P450"/>
</dbReference>
<dbReference type="InterPro" id="IPR050121">
    <property type="entry name" value="Cytochrome_P450_monoxygenase"/>
</dbReference>
<dbReference type="SMART" id="SM00674">
    <property type="entry name" value="CENPB"/>
    <property type="match status" value="1"/>
</dbReference>
<proteinExistence type="inferred from homology"/>
<evidence type="ECO:0000256" key="8">
    <source>
        <dbReference type="ARBA" id="ARBA00023002"/>
    </source>
</evidence>
<evidence type="ECO:0000256" key="6">
    <source>
        <dbReference type="ARBA" id="ARBA00022723"/>
    </source>
</evidence>
<protein>
    <recommendedName>
        <fullName evidence="21">CCHC-type domain-containing protein</fullName>
    </recommendedName>
</protein>
<dbReference type="GO" id="GO:0005634">
    <property type="term" value="C:nucleus"/>
    <property type="evidence" value="ECO:0000318"/>
    <property type="project" value="GO_Central"/>
</dbReference>
<dbReference type="PROSITE" id="PS51253">
    <property type="entry name" value="HTH_CENPB"/>
    <property type="match status" value="1"/>
</dbReference>